<dbReference type="RefSeq" id="XP_007311897.1">
    <property type="nucleotide sequence ID" value="XM_007311835.1"/>
</dbReference>
<dbReference type="eggNOG" id="ENOG502S9XC">
    <property type="taxonomic scope" value="Eukaryota"/>
</dbReference>
<dbReference type="Proteomes" id="UP000053927">
    <property type="component" value="Unassembled WGS sequence"/>
</dbReference>
<dbReference type="EMBL" id="JH687454">
    <property type="protein sequence ID" value="EIM79004.1"/>
    <property type="molecule type" value="Genomic_DNA"/>
</dbReference>
<evidence type="ECO:0000256" key="1">
    <source>
        <dbReference type="ARBA" id="ARBA00001968"/>
    </source>
</evidence>
<gene>
    <name evidence="4" type="ORF">STEHIDRAFT_151067</name>
</gene>
<dbReference type="AlphaFoldDB" id="R7RVH3"/>
<dbReference type="KEGG" id="shs:STEHIDRAFT_144584"/>
<dbReference type="KEGG" id="shs:STEHIDRAFT_151067"/>
<evidence type="ECO:0000256" key="2">
    <source>
        <dbReference type="ARBA" id="ARBA00022723"/>
    </source>
</evidence>
<evidence type="ECO:0000313" key="4">
    <source>
        <dbReference type="EMBL" id="EIM79004.1"/>
    </source>
</evidence>
<organism evidence="4 5">
    <name type="scientific">Stereum hirsutum (strain FP-91666)</name>
    <name type="common">White-rot fungus</name>
    <dbReference type="NCBI Taxonomy" id="721885"/>
    <lineage>
        <taxon>Eukaryota</taxon>
        <taxon>Fungi</taxon>
        <taxon>Dikarya</taxon>
        <taxon>Basidiomycota</taxon>
        <taxon>Agaricomycotina</taxon>
        <taxon>Agaricomycetes</taxon>
        <taxon>Russulales</taxon>
        <taxon>Stereaceae</taxon>
        <taxon>Stereum</taxon>
    </lineage>
</organism>
<dbReference type="OrthoDB" id="2408877at2759"/>
<dbReference type="GeneID" id="18800144"/>
<keyword evidence="2" id="KW-0479">Metal-binding</keyword>
<dbReference type="RefSeq" id="XP_007299985.1">
    <property type="nucleotide sequence ID" value="XM_007299923.1"/>
</dbReference>
<dbReference type="Pfam" id="PF13359">
    <property type="entry name" value="DDE_Tnp_4"/>
    <property type="match status" value="1"/>
</dbReference>
<dbReference type="InterPro" id="IPR027806">
    <property type="entry name" value="HARBI1_dom"/>
</dbReference>
<proteinExistence type="predicted"/>
<evidence type="ECO:0000259" key="3">
    <source>
        <dbReference type="Pfam" id="PF13359"/>
    </source>
</evidence>
<dbReference type="GO" id="GO:0046872">
    <property type="term" value="F:metal ion binding"/>
    <property type="evidence" value="ECO:0007669"/>
    <property type="project" value="UniProtKB-KW"/>
</dbReference>
<comment type="cofactor">
    <cofactor evidence="1">
        <name>a divalent metal cation</name>
        <dbReference type="ChEBI" id="CHEBI:60240"/>
    </cofactor>
</comment>
<name>R7RVH3_STEHR</name>
<evidence type="ECO:0000313" key="5">
    <source>
        <dbReference type="Proteomes" id="UP000053927"/>
    </source>
</evidence>
<dbReference type="OMA" id="ILMHNAV"/>
<keyword evidence="5" id="KW-1185">Reference proteome</keyword>
<feature type="domain" description="DDE Tnp4" evidence="3">
    <location>
        <begin position="63"/>
        <end position="220"/>
    </location>
</feature>
<sequence>MGRYGNGSSITDVARMSGYSEGAVELFTDRCLDALMSLHDILYIEEKLGFEGSSWREGWIMYDGTIIVLYARPGLDGASYYTRKCNYGLNCQIGNCPSNLRIGDYSCGNTGATHDSTAFDETCAGADPDWLFSGREFAWGDSAYTVNARTIPVHKRPAAFDPSNALFDKFVSRLCVRSEHCMGALKGRWQSLRGLRIPIRTKADHLRACNWVSCCILMHNAVLDIDGWVAGVEFLPAHGRAQEAEDRGERDDPLDICQYDGYTKQMVRYYIPSAGSAGEVARARSRSISPSSQSGETAL</sequence>
<protein>
    <recommendedName>
        <fullName evidence="3">DDE Tnp4 domain-containing protein</fullName>
    </recommendedName>
</protein>
<accession>R7RVH3</accession>
<reference evidence="5" key="1">
    <citation type="journal article" date="2012" name="Science">
        <title>The Paleozoic origin of enzymatic lignin decomposition reconstructed from 31 fungal genomes.</title>
        <authorList>
            <person name="Floudas D."/>
            <person name="Binder M."/>
            <person name="Riley R."/>
            <person name="Barry K."/>
            <person name="Blanchette R.A."/>
            <person name="Henrissat B."/>
            <person name="Martinez A.T."/>
            <person name="Otillar R."/>
            <person name="Spatafora J.W."/>
            <person name="Yadav J.S."/>
            <person name="Aerts A."/>
            <person name="Benoit I."/>
            <person name="Boyd A."/>
            <person name="Carlson A."/>
            <person name="Copeland A."/>
            <person name="Coutinho P.M."/>
            <person name="de Vries R.P."/>
            <person name="Ferreira P."/>
            <person name="Findley K."/>
            <person name="Foster B."/>
            <person name="Gaskell J."/>
            <person name="Glotzer D."/>
            <person name="Gorecki P."/>
            <person name="Heitman J."/>
            <person name="Hesse C."/>
            <person name="Hori C."/>
            <person name="Igarashi K."/>
            <person name="Jurgens J.A."/>
            <person name="Kallen N."/>
            <person name="Kersten P."/>
            <person name="Kohler A."/>
            <person name="Kuees U."/>
            <person name="Kumar T.K.A."/>
            <person name="Kuo A."/>
            <person name="LaButti K."/>
            <person name="Larrondo L.F."/>
            <person name="Lindquist E."/>
            <person name="Ling A."/>
            <person name="Lombard V."/>
            <person name="Lucas S."/>
            <person name="Lundell T."/>
            <person name="Martin R."/>
            <person name="McLaughlin D.J."/>
            <person name="Morgenstern I."/>
            <person name="Morin E."/>
            <person name="Murat C."/>
            <person name="Nagy L.G."/>
            <person name="Nolan M."/>
            <person name="Ohm R.A."/>
            <person name="Patyshakuliyeva A."/>
            <person name="Rokas A."/>
            <person name="Ruiz-Duenas F.J."/>
            <person name="Sabat G."/>
            <person name="Salamov A."/>
            <person name="Samejima M."/>
            <person name="Schmutz J."/>
            <person name="Slot J.C."/>
            <person name="St John F."/>
            <person name="Stenlid J."/>
            <person name="Sun H."/>
            <person name="Sun S."/>
            <person name="Syed K."/>
            <person name="Tsang A."/>
            <person name="Wiebenga A."/>
            <person name="Young D."/>
            <person name="Pisabarro A."/>
            <person name="Eastwood D.C."/>
            <person name="Martin F."/>
            <person name="Cullen D."/>
            <person name="Grigoriev I.V."/>
            <person name="Hibbett D.S."/>
        </authorList>
    </citation>
    <scope>NUCLEOTIDE SEQUENCE [LARGE SCALE GENOMIC DNA]</scope>
    <source>
        <strain evidence="5">FP-91666</strain>
    </source>
</reference>